<accession>A0A930YV41</accession>
<dbReference type="AlphaFoldDB" id="A0A930YV41"/>
<gene>
    <name evidence="1" type="ORF">IC612_03770</name>
</gene>
<evidence type="ECO:0000313" key="2">
    <source>
        <dbReference type="Proteomes" id="UP000694480"/>
    </source>
</evidence>
<reference evidence="1" key="1">
    <citation type="submission" date="2020-11" db="EMBL/GenBank/DDBJ databases">
        <title>Genome seq and assembly of Planobacterium sp.</title>
        <authorList>
            <person name="Chhetri G."/>
        </authorList>
    </citation>
    <scope>NUCLEOTIDE SEQUENCE</scope>
    <source>
        <strain evidence="1">GCR5</strain>
    </source>
</reference>
<dbReference type="EMBL" id="JADKYY010000003">
    <property type="protein sequence ID" value="MBF5026913.1"/>
    <property type="molecule type" value="Genomic_DNA"/>
</dbReference>
<evidence type="ECO:0000313" key="1">
    <source>
        <dbReference type="EMBL" id="MBF5026913.1"/>
    </source>
</evidence>
<keyword evidence="2" id="KW-1185">Reference proteome</keyword>
<sequence>MLYRYIIAALCTLMLGVISCQENTTQQSRLLEKERVELKKKESLLLSKQIQYESQLKNRDSLLEEKDSLLALQLSKQIEGPWNGKMVCTESTCPEHAVGDTRIDQWILRAEKGKIIAINVNKFGSQRIYHGTIENQKISLVDSAPSSQNDVQMEIVLDRLEQDRLTGRRTLQKGKECTSLFTIELNRVK</sequence>
<dbReference type="Proteomes" id="UP000694480">
    <property type="component" value="Unassembled WGS sequence"/>
</dbReference>
<dbReference type="PROSITE" id="PS51257">
    <property type="entry name" value="PROKAR_LIPOPROTEIN"/>
    <property type="match status" value="1"/>
</dbReference>
<comment type="caution">
    <text evidence="1">The sequence shown here is derived from an EMBL/GenBank/DDBJ whole genome shotgun (WGS) entry which is preliminary data.</text>
</comment>
<proteinExistence type="predicted"/>
<name>A0A930YV41_9FLAO</name>
<protein>
    <submittedName>
        <fullName evidence="1">Uncharacterized protein</fullName>
    </submittedName>
</protein>
<dbReference type="RefSeq" id="WP_194738835.1">
    <property type="nucleotide sequence ID" value="NZ_JADKYY010000003.1"/>
</dbReference>
<organism evidence="1 2">
    <name type="scientific">Planobacterium oryzisoli</name>
    <dbReference type="NCBI Taxonomy" id="2771435"/>
    <lineage>
        <taxon>Bacteria</taxon>
        <taxon>Pseudomonadati</taxon>
        <taxon>Bacteroidota</taxon>
        <taxon>Flavobacteriia</taxon>
        <taxon>Flavobacteriales</taxon>
        <taxon>Weeksellaceae</taxon>
        <taxon>Chryseobacterium group</taxon>
        <taxon>Chryseobacterium</taxon>
    </lineage>
</organism>